<dbReference type="EMBL" id="MLCO01000016">
    <property type="protein sequence ID" value="ONG58668.1"/>
    <property type="molecule type" value="Genomic_DNA"/>
</dbReference>
<evidence type="ECO:0000259" key="2">
    <source>
        <dbReference type="SMART" id="SM00822"/>
    </source>
</evidence>
<accession>A0A1V2H7T3</accession>
<dbReference type="OrthoDB" id="9793325at2"/>
<dbReference type="PANTHER" id="PTHR42879">
    <property type="entry name" value="3-OXOACYL-(ACYL-CARRIER-PROTEIN) REDUCTASE"/>
    <property type="match status" value="1"/>
</dbReference>
<name>A0A1V2H7T3_9PROT</name>
<dbReference type="InterPro" id="IPR050259">
    <property type="entry name" value="SDR"/>
</dbReference>
<dbReference type="SMART" id="SM00822">
    <property type="entry name" value="PKS_KR"/>
    <property type="match status" value="1"/>
</dbReference>
<feature type="domain" description="Ketoreductase" evidence="2">
    <location>
        <begin position="8"/>
        <end position="181"/>
    </location>
</feature>
<dbReference type="PANTHER" id="PTHR42879:SF6">
    <property type="entry name" value="NADPH-DEPENDENT REDUCTASE BACG"/>
    <property type="match status" value="1"/>
</dbReference>
<comment type="similarity">
    <text evidence="1">Belongs to the short-chain dehydrogenases/reductases (SDR) family.</text>
</comment>
<organism evidence="3 4">
    <name type="scientific">Teichococcus deserti</name>
    <dbReference type="NCBI Taxonomy" id="1817963"/>
    <lineage>
        <taxon>Bacteria</taxon>
        <taxon>Pseudomonadati</taxon>
        <taxon>Pseudomonadota</taxon>
        <taxon>Alphaproteobacteria</taxon>
        <taxon>Acetobacterales</taxon>
        <taxon>Roseomonadaceae</taxon>
        <taxon>Roseomonas</taxon>
    </lineage>
</organism>
<reference evidence="3 4" key="1">
    <citation type="submission" date="2016-10" db="EMBL/GenBank/DDBJ databases">
        <title>Draft Genome sequence of Roseomonas sp. strain M3.</title>
        <authorList>
            <person name="Subhash Y."/>
            <person name="Lee S."/>
        </authorList>
    </citation>
    <scope>NUCLEOTIDE SEQUENCE [LARGE SCALE GENOMIC DNA]</scope>
    <source>
        <strain evidence="3 4">M3</strain>
    </source>
</reference>
<dbReference type="Pfam" id="PF13561">
    <property type="entry name" value="adh_short_C2"/>
    <property type="match status" value="1"/>
</dbReference>
<protein>
    <recommendedName>
        <fullName evidence="2">Ketoreductase domain-containing protein</fullName>
    </recommendedName>
</protein>
<dbReference type="SUPFAM" id="SSF51735">
    <property type="entry name" value="NAD(P)-binding Rossmann-fold domains"/>
    <property type="match status" value="1"/>
</dbReference>
<sequence length="260" mass="26351">MDLGMQGRFALVIGGSSGIGLATAGQLLREGARVAIAGRDPARLASAAATLMEEAGTAPETIVCDQADPASLAALVDKLGGLPLHALVCAAGGSRRSAFGDLSDEAWLENYEFNILGTVRAVRALLPMLRAAGDARVVLLGAVSARQPTAHQVVSNVHKAGVLALAKTLSLELAAEGIAVNSVSPGRALTPLWQSRAKQMAADEGISEAEVLARVASDIPMGRLGTPAEVAAMVSFLVSPVAAYVTGQAIAVDGGLSRGV</sequence>
<dbReference type="Proteomes" id="UP000188879">
    <property type="component" value="Unassembled WGS sequence"/>
</dbReference>
<evidence type="ECO:0000313" key="4">
    <source>
        <dbReference type="Proteomes" id="UP000188879"/>
    </source>
</evidence>
<dbReference type="Gene3D" id="3.40.50.720">
    <property type="entry name" value="NAD(P)-binding Rossmann-like Domain"/>
    <property type="match status" value="1"/>
</dbReference>
<dbReference type="InterPro" id="IPR057326">
    <property type="entry name" value="KR_dom"/>
</dbReference>
<dbReference type="AlphaFoldDB" id="A0A1V2H7T3"/>
<gene>
    <name evidence="3" type="ORF">BKE38_02485</name>
</gene>
<dbReference type="RefSeq" id="WP_076955798.1">
    <property type="nucleotide sequence ID" value="NZ_MLCO01000016.1"/>
</dbReference>
<dbReference type="FunFam" id="3.40.50.720:FF:000084">
    <property type="entry name" value="Short-chain dehydrogenase reductase"/>
    <property type="match status" value="1"/>
</dbReference>
<evidence type="ECO:0000256" key="1">
    <source>
        <dbReference type="ARBA" id="ARBA00006484"/>
    </source>
</evidence>
<evidence type="ECO:0000313" key="3">
    <source>
        <dbReference type="EMBL" id="ONG58668.1"/>
    </source>
</evidence>
<dbReference type="InterPro" id="IPR036291">
    <property type="entry name" value="NAD(P)-bd_dom_sf"/>
</dbReference>
<keyword evidence="4" id="KW-1185">Reference proteome</keyword>
<proteinExistence type="inferred from homology"/>
<dbReference type="PRINTS" id="PR00081">
    <property type="entry name" value="GDHRDH"/>
</dbReference>
<dbReference type="InterPro" id="IPR002347">
    <property type="entry name" value="SDR_fam"/>
</dbReference>
<comment type="caution">
    <text evidence="3">The sequence shown here is derived from an EMBL/GenBank/DDBJ whole genome shotgun (WGS) entry which is preliminary data.</text>
</comment>